<evidence type="ECO:0000313" key="5">
    <source>
        <dbReference type="EMBL" id="PAX55194.1"/>
    </source>
</evidence>
<evidence type="ECO:0000256" key="2">
    <source>
        <dbReference type="SAM" id="MobiDB-lite"/>
    </source>
</evidence>
<feature type="compositionally biased region" description="Low complexity" evidence="2">
    <location>
        <begin position="312"/>
        <end position="326"/>
    </location>
</feature>
<protein>
    <recommendedName>
        <fullName evidence="4">PBP domain-containing protein</fullName>
    </recommendedName>
</protein>
<accession>A0A2A2TJL9</accession>
<proteinExistence type="predicted"/>
<dbReference type="Proteomes" id="UP000218238">
    <property type="component" value="Unassembled WGS sequence"/>
</dbReference>
<dbReference type="PANTHER" id="PTHR30570">
    <property type="entry name" value="PERIPLASMIC PHOSPHATE BINDING COMPONENT OF PHOSPHATE ABC TRANSPORTER"/>
    <property type="match status" value="1"/>
</dbReference>
<dbReference type="InterPro" id="IPR050811">
    <property type="entry name" value="Phosphate_ABC_transporter"/>
</dbReference>
<dbReference type="Pfam" id="PF16258">
    <property type="entry name" value="DUF4912"/>
    <property type="match status" value="3"/>
</dbReference>
<dbReference type="AlphaFoldDB" id="A0A2A2TJL9"/>
<reference evidence="5 6" key="1">
    <citation type="submission" date="2017-08" db="EMBL/GenBank/DDBJ databases">
        <title>Draft genome sequence of filamentous cyanobacterium Calothrix elsteri CCALA 953.</title>
        <authorList>
            <person name="Gagunashvili A.N."/>
            <person name="Elster J."/>
            <person name="Andresson O.S."/>
        </authorList>
    </citation>
    <scope>NUCLEOTIDE SEQUENCE [LARGE SCALE GENOMIC DNA]</scope>
    <source>
        <strain evidence="5 6">CCALA 953</strain>
    </source>
</reference>
<dbReference type="SUPFAM" id="SSF53850">
    <property type="entry name" value="Periplasmic binding protein-like II"/>
    <property type="match status" value="1"/>
</dbReference>
<evidence type="ECO:0000256" key="1">
    <source>
        <dbReference type="ARBA" id="ARBA00022729"/>
    </source>
</evidence>
<dbReference type="Pfam" id="PF12849">
    <property type="entry name" value="PBP_like_2"/>
    <property type="match status" value="1"/>
</dbReference>
<organism evidence="5 6">
    <name type="scientific">Brunnivagina elsteri CCALA 953</name>
    <dbReference type="NCBI Taxonomy" id="987040"/>
    <lineage>
        <taxon>Bacteria</taxon>
        <taxon>Bacillati</taxon>
        <taxon>Cyanobacteriota</taxon>
        <taxon>Cyanophyceae</taxon>
        <taxon>Nostocales</taxon>
        <taxon>Calotrichaceae</taxon>
        <taxon>Brunnivagina</taxon>
    </lineage>
</organism>
<evidence type="ECO:0000256" key="3">
    <source>
        <dbReference type="SAM" id="SignalP"/>
    </source>
</evidence>
<dbReference type="Gene3D" id="3.40.190.10">
    <property type="entry name" value="Periplasmic binding protein-like II"/>
    <property type="match status" value="2"/>
</dbReference>
<dbReference type="RefSeq" id="WP_095721801.1">
    <property type="nucleotide sequence ID" value="NZ_NTFS01000101.1"/>
</dbReference>
<sequence length="978" mass="105892">MSRKQSSLSAIAILFSLAAATPSVVSFTVSPVIAQSTSTNATFPLPKDVPNGTVVRVNGSSSMAKINEALAQKFKTQYKGTDVKVTYDGTNAALKGVLDGKSDLAGIGRPLTDGEKAKGLVATSVSRNKIAMFVGKDNPWKGGLTINQFAQMFRGEVTDWSKIGGKAGKIRVIDRPDGSDTRKAFQNYPVFKKAPFKAGNNAVRLKADSTDAVIKALGKDGIGYAIADQVVNNPNLRIVAMHNVAPTDTRYPFSQPLMYVYKGTKPSPAAQAFLGYATAGENQQVVEKARAEAAKSNTTVVAPLNAPKQVEANNSANSGNTGTSTSREQNSPGNVATAPNTIADPNINPNINPSESENQLPWWLLFIPLLGGLLWWVMKGLGSPIAGVAPVAGAVAVAAVPSKTRDSRIILTPRNPNEGYAYWEIPEVVKEDLRRQGKRGMKLRLYDVTDVDGIDSHNQNQTLVGEYNCQERETDLNVGIPASNRDYVAEIGYENSDDTWLQVACSEKVHVPAFLDTGVDNSEISATSFVDEEINEEQLQASSLWGDTDVATVRPTSFIQTTPPSNINPNLDSNLDLNLDPNPVSSNLFSSLAGATAAGAAVVGGAIGGGYALNFFGKNRKLEVGNQSVDESKVILVPRSADSAYTYWELSDATQQELQNQGVKKLGLRLYDTTDIDLETQPAEAIKQYECGVDNDLHISIPACDKQSLTPRAYRDYLVELGYIKNDGNWLPIAHSEPVQVSSSMTELSGSNPKSKLSIEAVKVATNNLANNISNKTSDIGRDTMNAPVNLVDRTTRGFSGWMGEAAKTVGTKLAGGAAAVAGVGTVTHAFFDKKGLSRNGATLEPLELLETKETLNPQTTKKQCQIILVPRNFQDAYAYWEVSEDYKQAARNQGGSKFALRVHDATNLDIDNQQPHATQEFFCDENTFDQHITIPLCNKQSLTPRAYHDYIAEVGYYTSENRWVRIIRSFHVRIKPQ</sequence>
<feature type="region of interest" description="Disordered" evidence="2">
    <location>
        <begin position="297"/>
        <end position="353"/>
    </location>
</feature>
<name>A0A2A2TJL9_9CYAN</name>
<dbReference type="EMBL" id="NTFS01000101">
    <property type="protein sequence ID" value="PAX55194.1"/>
    <property type="molecule type" value="Genomic_DNA"/>
</dbReference>
<feature type="compositionally biased region" description="Polar residues" evidence="2">
    <location>
        <begin position="327"/>
        <end position="340"/>
    </location>
</feature>
<gene>
    <name evidence="5" type="ORF">CK510_11330</name>
</gene>
<comment type="caution">
    <text evidence="5">The sequence shown here is derived from an EMBL/GenBank/DDBJ whole genome shotgun (WGS) entry which is preliminary data.</text>
</comment>
<dbReference type="PANTHER" id="PTHR30570:SF1">
    <property type="entry name" value="PHOSPHATE-BINDING PROTEIN PSTS"/>
    <property type="match status" value="1"/>
</dbReference>
<feature type="domain" description="PBP" evidence="4">
    <location>
        <begin position="52"/>
        <end position="279"/>
    </location>
</feature>
<dbReference type="InterPro" id="IPR032585">
    <property type="entry name" value="DUF4912"/>
</dbReference>
<dbReference type="InterPro" id="IPR024370">
    <property type="entry name" value="PBP_domain"/>
</dbReference>
<feature type="chain" id="PRO_5011974338" description="PBP domain-containing protein" evidence="3">
    <location>
        <begin position="35"/>
        <end position="978"/>
    </location>
</feature>
<evidence type="ECO:0000259" key="4">
    <source>
        <dbReference type="Pfam" id="PF12849"/>
    </source>
</evidence>
<keyword evidence="1 3" id="KW-0732">Signal</keyword>
<keyword evidence="6" id="KW-1185">Reference proteome</keyword>
<dbReference type="OrthoDB" id="454818at2"/>
<feature type="signal peptide" evidence="3">
    <location>
        <begin position="1"/>
        <end position="34"/>
    </location>
</feature>
<evidence type="ECO:0000313" key="6">
    <source>
        <dbReference type="Proteomes" id="UP000218238"/>
    </source>
</evidence>